<dbReference type="InterPro" id="IPR050072">
    <property type="entry name" value="Peptidase_M20A"/>
</dbReference>
<keyword evidence="2" id="KW-0378">Hydrolase</keyword>
<dbReference type="EC" id="3.5.1.18" evidence="3"/>
<proteinExistence type="predicted"/>
<dbReference type="InterPro" id="IPR036264">
    <property type="entry name" value="Bact_exopeptidase_dim_dom"/>
</dbReference>
<dbReference type="GO" id="GO:0046872">
    <property type="term" value="F:metal ion binding"/>
    <property type="evidence" value="ECO:0007669"/>
    <property type="project" value="UniProtKB-KW"/>
</dbReference>
<dbReference type="PANTHER" id="PTHR43808">
    <property type="entry name" value="ACETYLORNITHINE DEACETYLASE"/>
    <property type="match status" value="1"/>
</dbReference>
<dbReference type="Proteomes" id="UP000016943">
    <property type="component" value="Chromosome"/>
</dbReference>
<protein>
    <recommendedName>
        <fullName evidence="3">Succinyl-diaminopimelate desuccinylase</fullName>
        <ecNumber evidence="3">3.5.1.18</ecNumber>
    </recommendedName>
</protein>
<dbReference type="Pfam" id="PF07687">
    <property type="entry name" value="M20_dimer"/>
    <property type="match status" value="1"/>
</dbReference>
<feature type="domain" description="Peptidase M20 dimerisation" evidence="4">
    <location>
        <begin position="193"/>
        <end position="291"/>
    </location>
</feature>
<evidence type="ECO:0000259" key="4">
    <source>
        <dbReference type="Pfam" id="PF07687"/>
    </source>
</evidence>
<dbReference type="Pfam" id="PF01546">
    <property type="entry name" value="Peptidase_M20"/>
    <property type="match status" value="1"/>
</dbReference>
<dbReference type="RefSeq" id="WP_020976040.1">
    <property type="nucleotide sequence ID" value="NC_022198.1"/>
</dbReference>
<dbReference type="PANTHER" id="PTHR43808:SF31">
    <property type="entry name" value="N-ACETYL-L-CITRULLINE DEACETYLASE"/>
    <property type="match status" value="1"/>
</dbReference>
<dbReference type="GO" id="GO:0006526">
    <property type="term" value="P:L-arginine biosynthetic process"/>
    <property type="evidence" value="ECO:0007669"/>
    <property type="project" value="TreeGrafter"/>
</dbReference>
<evidence type="ECO:0000256" key="2">
    <source>
        <dbReference type="ARBA" id="ARBA00022801"/>
    </source>
</evidence>
<dbReference type="InterPro" id="IPR011650">
    <property type="entry name" value="Peptidase_M20_dimer"/>
</dbReference>
<dbReference type="GO" id="GO:0009089">
    <property type="term" value="P:lysine biosynthetic process via diaminopimelate"/>
    <property type="evidence" value="ECO:0007669"/>
    <property type="project" value="UniProtKB-UniRule"/>
</dbReference>
<keyword evidence="1" id="KW-0479">Metal-binding</keyword>
<dbReference type="STRING" id="1348662.CARG_03695"/>
<dbReference type="AlphaFoldDB" id="U3GWN8"/>
<dbReference type="HOGENOM" id="CLU_021802_1_0_11"/>
<dbReference type="InterPro" id="IPR002933">
    <property type="entry name" value="Peptidase_M20"/>
</dbReference>
<dbReference type="InterPro" id="IPR010174">
    <property type="entry name" value="Succinyl-DAP_deSuclase_DapE"/>
</dbReference>
<dbReference type="GO" id="GO:0008777">
    <property type="term" value="F:acetylornithine deacetylase activity"/>
    <property type="evidence" value="ECO:0007669"/>
    <property type="project" value="TreeGrafter"/>
</dbReference>
<dbReference type="Gene3D" id="3.30.70.360">
    <property type="match status" value="1"/>
</dbReference>
<dbReference type="EMBL" id="CP006365">
    <property type="protein sequence ID" value="AGU14888.1"/>
    <property type="molecule type" value="Genomic_DNA"/>
</dbReference>
<evidence type="ECO:0000313" key="6">
    <source>
        <dbReference type="Proteomes" id="UP000016943"/>
    </source>
</evidence>
<name>U3GWN8_9CORY</name>
<dbReference type="SUPFAM" id="SSF53187">
    <property type="entry name" value="Zn-dependent exopeptidases"/>
    <property type="match status" value="1"/>
</dbReference>
<dbReference type="GeneID" id="78249549"/>
<accession>U3GWN8</accession>
<evidence type="ECO:0000256" key="1">
    <source>
        <dbReference type="ARBA" id="ARBA00022723"/>
    </source>
</evidence>
<reference evidence="5 6" key="1">
    <citation type="journal article" date="2013" name="Genome Announc.">
        <title>Whole-Genome Sequence of the Clinical Strain Corynebacterium argentoratense DSM 44202, Isolated from a Human Throat Specimen.</title>
        <authorList>
            <person name="Bomholt C."/>
            <person name="Glaub A."/>
            <person name="Gravermann K."/>
            <person name="Albersmeier A."/>
            <person name="Brinkrolf K."/>
            <person name="Ruckert C."/>
            <person name="Tauch A."/>
        </authorList>
    </citation>
    <scope>NUCLEOTIDE SEQUENCE [LARGE SCALE GENOMIC DNA]</scope>
    <source>
        <strain evidence="5">DSM 44202</strain>
    </source>
</reference>
<dbReference type="SUPFAM" id="SSF55031">
    <property type="entry name" value="Bacterial exopeptidase dimerisation domain"/>
    <property type="match status" value="1"/>
</dbReference>
<evidence type="ECO:0000256" key="3">
    <source>
        <dbReference type="NCBIfam" id="TIGR01900"/>
    </source>
</evidence>
<dbReference type="GO" id="GO:0009014">
    <property type="term" value="F:succinyl-diaminopimelate desuccinylase activity"/>
    <property type="evidence" value="ECO:0007669"/>
    <property type="project" value="UniProtKB-UniRule"/>
</dbReference>
<sequence>MNSATSTDNNRQLPRLTLDDTAVTLTEQLVDIASPSHNEAAIADVVEHALRNHFNGRDCSVEIHRFNNNVIARTNYGLPSRVILAGHLDTVPIADNVPSHRETATVEGQAEEQIWGCGSVDMKSGDAVFLHAFATLADGGLQRDVTLICYEGEEVASRFNGLGHIAEQHPEWLEGDVAILGEPSAARIEGGCQGSIRLRITAHGTRAHSARAWMGLNAMHVLSPVISRVAAYQPATIDIDGLKYREGLNIVHCESGVATNTIPDEAWMFVNFRFAPNRTVDEALAHMLEVLDLPEGVSYDIDDAVSGALPGLSVPAAQELIDATGEAPAPKFGWTDVARFSELGIPAVNFGPGDPALCHKRDEHCPVWMIERASQVILDYLGGAGR</sequence>
<organism evidence="5 6">
    <name type="scientific">Corynebacterium argentoratense DSM 44202</name>
    <dbReference type="NCBI Taxonomy" id="1348662"/>
    <lineage>
        <taxon>Bacteria</taxon>
        <taxon>Bacillati</taxon>
        <taxon>Actinomycetota</taxon>
        <taxon>Actinomycetes</taxon>
        <taxon>Mycobacteriales</taxon>
        <taxon>Corynebacteriaceae</taxon>
        <taxon>Corynebacterium</taxon>
    </lineage>
</organism>
<dbReference type="NCBIfam" id="TIGR01900">
    <property type="entry name" value="dapE-gram_pos"/>
    <property type="match status" value="1"/>
</dbReference>
<evidence type="ECO:0000313" key="5">
    <source>
        <dbReference type="EMBL" id="AGU14888.1"/>
    </source>
</evidence>
<dbReference type="eggNOG" id="COG0624">
    <property type="taxonomic scope" value="Bacteria"/>
</dbReference>
<dbReference type="PATRIC" id="fig|1348662.3.peg.725"/>
<keyword evidence="6" id="KW-1185">Reference proteome</keyword>
<dbReference type="KEGG" id="caz:CARG_03695"/>
<dbReference type="OrthoDB" id="7055905at2"/>
<gene>
    <name evidence="5" type="ORF">CARG_03695</name>
</gene>
<dbReference type="Gene3D" id="3.40.630.10">
    <property type="entry name" value="Zn peptidases"/>
    <property type="match status" value="1"/>
</dbReference>